<gene>
    <name evidence="7" type="ORF">MKW98_017042</name>
</gene>
<evidence type="ECO:0000256" key="2">
    <source>
        <dbReference type="ARBA" id="ARBA00022630"/>
    </source>
</evidence>
<evidence type="ECO:0000256" key="5">
    <source>
        <dbReference type="ARBA" id="ARBA00023180"/>
    </source>
</evidence>
<name>A0AAD4TK93_9MAGN</name>
<dbReference type="Pfam" id="PF07156">
    <property type="entry name" value="Prenylcys_lyase"/>
    <property type="match status" value="1"/>
</dbReference>
<keyword evidence="5" id="KW-0325">Glycoprotein</keyword>
<sequence length="85" mass="10269">MEPFIKTMLGNFLNYYTDLESRPVFEIVEEMLKWSNLYNPTRRTLQEELTEAGLAPKLISELITNQLWAEYEYQWHFWSGFNGRE</sequence>
<dbReference type="InterPro" id="IPR017046">
    <property type="entry name" value="Prenylcysteine_Oxase1"/>
</dbReference>
<keyword evidence="2" id="KW-0285">Flavoprotein</keyword>
<accession>A0AAD4TK93</accession>
<reference evidence="7" key="1">
    <citation type="submission" date="2022-04" db="EMBL/GenBank/DDBJ databases">
        <title>A functionally conserved STORR gene fusion in Papaver species that diverged 16.8 million years ago.</title>
        <authorList>
            <person name="Catania T."/>
        </authorList>
    </citation>
    <scope>NUCLEOTIDE SEQUENCE</scope>
    <source>
        <strain evidence="7">S-188037</strain>
    </source>
</reference>
<evidence type="ECO:0000256" key="4">
    <source>
        <dbReference type="ARBA" id="ARBA00023002"/>
    </source>
</evidence>
<dbReference type="GO" id="GO:0030328">
    <property type="term" value="P:prenylcysteine catabolic process"/>
    <property type="evidence" value="ECO:0007669"/>
    <property type="project" value="InterPro"/>
</dbReference>
<protein>
    <recommendedName>
        <fullName evidence="6">Prenylcysteine lyase domain-containing protein</fullName>
    </recommendedName>
</protein>
<dbReference type="InterPro" id="IPR010795">
    <property type="entry name" value="Prenylcys_lyase"/>
</dbReference>
<dbReference type="PANTHER" id="PTHR15944:SF0">
    <property type="entry name" value="PRENYLCYSTEINE LYASE DOMAIN-CONTAINING PROTEIN"/>
    <property type="match status" value="1"/>
</dbReference>
<dbReference type="PANTHER" id="PTHR15944">
    <property type="entry name" value="FARNESYLCYSTEINE LYASE"/>
    <property type="match status" value="1"/>
</dbReference>
<dbReference type="AlphaFoldDB" id="A0AAD4TK93"/>
<evidence type="ECO:0000256" key="3">
    <source>
        <dbReference type="ARBA" id="ARBA00022827"/>
    </source>
</evidence>
<evidence type="ECO:0000259" key="6">
    <source>
        <dbReference type="Pfam" id="PF07156"/>
    </source>
</evidence>
<keyword evidence="3" id="KW-0274">FAD</keyword>
<feature type="domain" description="Prenylcysteine lyase" evidence="6">
    <location>
        <begin position="1"/>
        <end position="83"/>
    </location>
</feature>
<evidence type="ECO:0000313" key="7">
    <source>
        <dbReference type="EMBL" id="KAI3960318.1"/>
    </source>
</evidence>
<organism evidence="7 8">
    <name type="scientific">Papaver atlanticum</name>
    <dbReference type="NCBI Taxonomy" id="357466"/>
    <lineage>
        <taxon>Eukaryota</taxon>
        <taxon>Viridiplantae</taxon>
        <taxon>Streptophyta</taxon>
        <taxon>Embryophyta</taxon>
        <taxon>Tracheophyta</taxon>
        <taxon>Spermatophyta</taxon>
        <taxon>Magnoliopsida</taxon>
        <taxon>Ranunculales</taxon>
        <taxon>Papaveraceae</taxon>
        <taxon>Papaveroideae</taxon>
        <taxon>Papaver</taxon>
    </lineage>
</organism>
<keyword evidence="4" id="KW-0560">Oxidoreductase</keyword>
<proteinExistence type="predicted"/>
<evidence type="ECO:0000313" key="8">
    <source>
        <dbReference type="Proteomes" id="UP001202328"/>
    </source>
</evidence>
<dbReference type="GO" id="GO:0030327">
    <property type="term" value="P:prenylated protein catabolic process"/>
    <property type="evidence" value="ECO:0007669"/>
    <property type="project" value="TreeGrafter"/>
</dbReference>
<dbReference type="GO" id="GO:0001735">
    <property type="term" value="F:prenylcysteine oxidase activity"/>
    <property type="evidence" value="ECO:0007669"/>
    <property type="project" value="InterPro"/>
</dbReference>
<dbReference type="Proteomes" id="UP001202328">
    <property type="component" value="Unassembled WGS sequence"/>
</dbReference>
<keyword evidence="8" id="KW-1185">Reference proteome</keyword>
<dbReference type="EMBL" id="JAJJMB010000948">
    <property type="protein sequence ID" value="KAI3960318.1"/>
    <property type="molecule type" value="Genomic_DNA"/>
</dbReference>
<comment type="cofactor">
    <cofactor evidence="1">
        <name>FAD</name>
        <dbReference type="ChEBI" id="CHEBI:57692"/>
    </cofactor>
</comment>
<evidence type="ECO:0000256" key="1">
    <source>
        <dbReference type="ARBA" id="ARBA00001974"/>
    </source>
</evidence>
<comment type="caution">
    <text evidence="7">The sequence shown here is derived from an EMBL/GenBank/DDBJ whole genome shotgun (WGS) entry which is preliminary data.</text>
</comment>